<organism evidence="10 11">
    <name type="scientific">Novosphingobium fuchskuhlense</name>
    <dbReference type="NCBI Taxonomy" id="1117702"/>
    <lineage>
        <taxon>Bacteria</taxon>
        <taxon>Pseudomonadati</taxon>
        <taxon>Pseudomonadota</taxon>
        <taxon>Alphaproteobacteria</taxon>
        <taxon>Sphingomonadales</taxon>
        <taxon>Sphingomonadaceae</taxon>
        <taxon>Novosphingobium</taxon>
    </lineage>
</organism>
<feature type="region of interest" description="Disordered" evidence="6">
    <location>
        <begin position="709"/>
        <end position="747"/>
    </location>
</feature>
<feature type="transmembrane region" description="Helical" evidence="7">
    <location>
        <begin position="429"/>
        <end position="448"/>
    </location>
</feature>
<evidence type="ECO:0000259" key="9">
    <source>
        <dbReference type="Pfam" id="PF13567"/>
    </source>
</evidence>
<evidence type="ECO:0000256" key="7">
    <source>
        <dbReference type="SAM" id="Phobius"/>
    </source>
</evidence>
<keyword evidence="5 7" id="KW-0472">Membrane</keyword>
<dbReference type="STRING" id="1117702.AQZ52_10660"/>
<dbReference type="InterPro" id="IPR004477">
    <property type="entry name" value="ComEC_N"/>
</dbReference>
<dbReference type="PANTHER" id="PTHR30619:SF1">
    <property type="entry name" value="RECOMBINATION PROTEIN 2"/>
    <property type="match status" value="1"/>
</dbReference>
<evidence type="ECO:0000259" key="8">
    <source>
        <dbReference type="Pfam" id="PF03772"/>
    </source>
</evidence>
<feature type="transmembrane region" description="Helical" evidence="7">
    <location>
        <begin position="516"/>
        <end position="538"/>
    </location>
</feature>
<feature type="transmembrane region" description="Helical" evidence="7">
    <location>
        <begin position="391"/>
        <end position="408"/>
    </location>
</feature>
<comment type="caution">
    <text evidence="10">The sequence shown here is derived from an EMBL/GenBank/DDBJ whole genome shotgun (WGS) entry which is preliminary data.</text>
</comment>
<keyword evidence="3 7" id="KW-0812">Transmembrane</keyword>
<feature type="transmembrane region" description="Helical" evidence="7">
    <location>
        <begin position="68"/>
        <end position="85"/>
    </location>
</feature>
<comment type="subcellular location">
    <subcellularLocation>
        <location evidence="1">Cell membrane</location>
        <topology evidence="1">Multi-pass membrane protein</topology>
    </subcellularLocation>
</comment>
<protein>
    <submittedName>
        <fullName evidence="10">Metal-binding protein</fullName>
    </submittedName>
</protein>
<feature type="transmembrane region" description="Helical" evidence="7">
    <location>
        <begin position="97"/>
        <end position="114"/>
    </location>
</feature>
<evidence type="ECO:0000256" key="6">
    <source>
        <dbReference type="SAM" id="MobiDB-lite"/>
    </source>
</evidence>
<evidence type="ECO:0000256" key="3">
    <source>
        <dbReference type="ARBA" id="ARBA00022692"/>
    </source>
</evidence>
<dbReference type="NCBIfam" id="TIGR00360">
    <property type="entry name" value="ComEC_N-term"/>
    <property type="match status" value="1"/>
</dbReference>
<evidence type="ECO:0000313" key="11">
    <source>
        <dbReference type="Proteomes" id="UP000058012"/>
    </source>
</evidence>
<evidence type="ECO:0000313" key="10">
    <source>
        <dbReference type="EMBL" id="KUR71129.1"/>
    </source>
</evidence>
<dbReference type="Pfam" id="PF03772">
    <property type="entry name" value="Competence"/>
    <property type="match status" value="1"/>
</dbReference>
<feature type="domain" description="ComEC/Rec2-related protein" evidence="8">
    <location>
        <begin position="263"/>
        <end position="543"/>
    </location>
</feature>
<keyword evidence="4 7" id="KW-1133">Transmembrane helix</keyword>
<name>A0A117UUK4_9SPHN</name>
<feature type="domain" description="DUF4131" evidence="9">
    <location>
        <begin position="66"/>
        <end position="221"/>
    </location>
</feature>
<reference evidence="10 11" key="1">
    <citation type="submission" date="2015-10" db="EMBL/GenBank/DDBJ databases">
        <title>Draft genome sequence of Novosphingobium fuchskuhlense DSM 25065 isolated from a surface water sample of the southwest basin of Lake Grosse Fuchskuhle.</title>
        <authorList>
            <person name="Ruckert C."/>
            <person name="Winkler A."/>
            <person name="Glaeser J."/>
            <person name="Grossart H.-P."/>
            <person name="Kalinowski J."/>
            <person name="Glaeser S."/>
        </authorList>
    </citation>
    <scope>NUCLEOTIDE SEQUENCE [LARGE SCALE GENOMIC DNA]</scope>
    <source>
        <strain evidence="10 11">FNE08-7</strain>
    </source>
</reference>
<evidence type="ECO:0000256" key="2">
    <source>
        <dbReference type="ARBA" id="ARBA00022475"/>
    </source>
</evidence>
<accession>A0A117UUK4</accession>
<feature type="transmembrane region" description="Helical" evidence="7">
    <location>
        <begin position="368"/>
        <end position="385"/>
    </location>
</feature>
<keyword evidence="11" id="KW-1185">Reference proteome</keyword>
<dbReference type="InterPro" id="IPR025405">
    <property type="entry name" value="DUF4131"/>
</dbReference>
<feature type="transmembrane region" description="Helical" evidence="7">
    <location>
        <begin position="320"/>
        <end position="338"/>
    </location>
</feature>
<dbReference type="Proteomes" id="UP000058012">
    <property type="component" value="Unassembled WGS sequence"/>
</dbReference>
<dbReference type="GO" id="GO:0005886">
    <property type="term" value="C:plasma membrane"/>
    <property type="evidence" value="ECO:0007669"/>
    <property type="project" value="UniProtKB-SubCell"/>
</dbReference>
<feature type="transmembrane region" description="Helical" evidence="7">
    <location>
        <begin position="545"/>
        <end position="562"/>
    </location>
</feature>
<sequence length="747" mass="78880">MPPTSALPLGEPAAWRTRLWDKLAALSSMHRTIEAFLGSRPFERGPWLAVGFGIGIACWAVLPGPWQWAGFLALCGAAAMAGLLIDAEGDLGHLRSALIGMALMLAAGCTAIWVKSALVGQPGIARPEVAMMQGRVLDRQVEGARDRVRLLLRAQVEGHPEPLQVRLNLPDENDQPGLVEGAEVRLRARLMPPAPPMLPGSYDFARAAWFQGLAATGNVIGPVTLIAPAHESWSLRQWQQRLADHVRAQLSGSPGTIAAAFASGDRGAIAETDEEAMRDAGLTHLLSISGLHVSAVIAGAYFLTIRLLALFPFIALRVRLPLLAAAVGAGVGLFYTVLTGAEVPTVRSVAGSLLVLAALALGRDPLSLRLLATAALIVMLLWPEAVLGPSFQMSFASVIAIVAFSTAAPAKAFLAHSHEGRVTRMGRHLAMLLLTGLVIELSLMPISLFHFHRAGIYGAAANVIAIPLTTVLTMPLIALALALDIFGLGAPAWWAVGKSLELLLWLAHLVAAQPGAVTMMPGMSGATFGLFVAGLLWLALWSGRVRLWGFAPIALGVLALVLTRTPDVLVSGDGHHVGITGEGPDLLVLRAVREESYTRTALLENAGMTGDAVALEDWKGARCNPDFCAITLVRGGRRFDMLMARGKDLVPVPVLAAACARADIVVADRRLPSACKPRLLKADRALLGQTGGLAIDLVSGRVRSVAETQGEHGWFHRPLPRQPGSHPFAARRSGPVATGAPGPAPSQ</sequence>
<keyword evidence="2" id="KW-1003">Cell membrane</keyword>
<dbReference type="Pfam" id="PF13567">
    <property type="entry name" value="DUF4131"/>
    <property type="match status" value="1"/>
</dbReference>
<dbReference type="PANTHER" id="PTHR30619">
    <property type="entry name" value="DNA INTERNALIZATION/COMPETENCE PROTEIN COMEC/REC2"/>
    <property type="match status" value="1"/>
</dbReference>
<evidence type="ECO:0000256" key="5">
    <source>
        <dbReference type="ARBA" id="ARBA00023136"/>
    </source>
</evidence>
<dbReference type="InterPro" id="IPR052159">
    <property type="entry name" value="Competence_DNA_uptake"/>
</dbReference>
<evidence type="ECO:0000256" key="1">
    <source>
        <dbReference type="ARBA" id="ARBA00004651"/>
    </source>
</evidence>
<evidence type="ECO:0000256" key="4">
    <source>
        <dbReference type="ARBA" id="ARBA00022989"/>
    </source>
</evidence>
<gene>
    <name evidence="10" type="ORF">AQZ52_10660</name>
</gene>
<proteinExistence type="predicted"/>
<feature type="transmembrane region" description="Helical" evidence="7">
    <location>
        <begin position="45"/>
        <end position="62"/>
    </location>
</feature>
<feature type="transmembrane region" description="Helical" evidence="7">
    <location>
        <begin position="285"/>
        <end position="308"/>
    </location>
</feature>
<dbReference type="AlphaFoldDB" id="A0A117UUK4"/>
<dbReference type="EMBL" id="LLZS01000007">
    <property type="protein sequence ID" value="KUR71129.1"/>
    <property type="molecule type" value="Genomic_DNA"/>
</dbReference>